<feature type="compositionally biased region" description="Low complexity" evidence="1">
    <location>
        <begin position="96"/>
        <end position="110"/>
    </location>
</feature>
<feature type="compositionally biased region" description="Pro residues" evidence="1">
    <location>
        <begin position="111"/>
        <end position="124"/>
    </location>
</feature>
<evidence type="ECO:0000313" key="3">
    <source>
        <dbReference type="Proteomes" id="UP000663918"/>
    </source>
</evidence>
<dbReference type="Gene3D" id="3.10.620.30">
    <property type="match status" value="1"/>
</dbReference>
<protein>
    <submittedName>
        <fullName evidence="2">Transglutaminase-like cysteine peptidase</fullName>
    </submittedName>
</protein>
<dbReference type="InterPro" id="IPR010319">
    <property type="entry name" value="Transglutaminase-like_Cys_pept"/>
</dbReference>
<evidence type="ECO:0000313" key="2">
    <source>
        <dbReference type="EMBL" id="QTC92408.1"/>
    </source>
</evidence>
<sequence>MDEETFAMGKPGLLLTTALALVGGDLTHARTPPQHAGPERTPTPYAPEGRAAAPPEGFLVLCERTPAECRESGEEDGHDDAAIRKQASTIEWRNAFGGPASAAFPPGATGAPPPGTPPVHPPSPAGRAALTPSGALVMTAERWALVDRINQSVNRAVQMESDQAQYGQSDYWNVQSGRDEHGDCEDYALTKRHQLIAAGVPPEVLSFGIVRTPWNELHAVLILTTDQGDMILDNLSAWILHWDQTGYRWIERQTPGQPFDWRTVEAS</sequence>
<feature type="region of interest" description="Disordered" evidence="1">
    <location>
        <begin position="27"/>
        <end position="53"/>
    </location>
</feature>
<name>A0A975GWZ8_9CAUL</name>
<dbReference type="PANTHER" id="PTHR39327:SF1">
    <property type="entry name" value="BLR5470 PROTEIN"/>
    <property type="match status" value="1"/>
</dbReference>
<dbReference type="AlphaFoldDB" id="A0A975GWZ8"/>
<dbReference type="Pfam" id="PF06035">
    <property type="entry name" value="Peptidase_C93"/>
    <property type="match status" value="1"/>
</dbReference>
<dbReference type="KEGG" id="bgoe:IFJ75_05870"/>
<dbReference type="RefSeq" id="WP_207931690.1">
    <property type="nucleotide sequence ID" value="NZ_CP062222.1"/>
</dbReference>
<proteinExistence type="predicted"/>
<dbReference type="EMBL" id="CP062222">
    <property type="protein sequence ID" value="QTC92408.1"/>
    <property type="molecule type" value="Genomic_DNA"/>
</dbReference>
<evidence type="ECO:0000256" key="1">
    <source>
        <dbReference type="SAM" id="MobiDB-lite"/>
    </source>
</evidence>
<organism evidence="2 3">
    <name type="scientific">Brevundimonas goettingensis</name>
    <dbReference type="NCBI Taxonomy" id="2774190"/>
    <lineage>
        <taxon>Bacteria</taxon>
        <taxon>Pseudomonadati</taxon>
        <taxon>Pseudomonadota</taxon>
        <taxon>Alphaproteobacteria</taxon>
        <taxon>Caulobacterales</taxon>
        <taxon>Caulobacteraceae</taxon>
        <taxon>Brevundimonas</taxon>
    </lineage>
</organism>
<gene>
    <name evidence="2" type="ORF">IFJ75_05870</name>
</gene>
<dbReference type="PANTHER" id="PTHR39327">
    <property type="match status" value="1"/>
</dbReference>
<reference evidence="2" key="1">
    <citation type="submission" date="2020-09" db="EMBL/GenBank/DDBJ databases">
        <title>Brevundimonas sp. LVF2 isolated from a puddle in Goettingen, Germany.</title>
        <authorList>
            <person name="Friedrich I."/>
            <person name="Klassen A."/>
            <person name="Hannes N."/>
            <person name="Schneider D."/>
            <person name="Hertel R."/>
            <person name="Daniel R."/>
        </authorList>
    </citation>
    <scope>NUCLEOTIDE SEQUENCE</scope>
    <source>
        <strain evidence="2">LVF2</strain>
    </source>
</reference>
<keyword evidence="3" id="KW-1185">Reference proteome</keyword>
<feature type="region of interest" description="Disordered" evidence="1">
    <location>
        <begin position="96"/>
        <end position="128"/>
    </location>
</feature>
<accession>A0A975GWZ8</accession>
<dbReference type="Proteomes" id="UP000663918">
    <property type="component" value="Chromosome"/>
</dbReference>